<proteinExistence type="predicted"/>
<feature type="region of interest" description="Disordered" evidence="2">
    <location>
        <begin position="417"/>
        <end position="448"/>
    </location>
</feature>
<feature type="region of interest" description="Disordered" evidence="2">
    <location>
        <begin position="163"/>
        <end position="192"/>
    </location>
</feature>
<sequence length="729" mass="78264">MSSSSSDAEQECNAEPSWLPAARINPASSSHEDGDDAWLKAHRMRILANSYEAALSVSNEARANFLKDISNMQTSLNEETNARQNAQTQLATRDEEINALKASVVTYQQQIEALTATMTRTTSDLGAAEERLDGTSATLASLRRELDTEKRRRARAEQEVERCRQEAEDANRLTDEAREQASKAKHAASRSQRLESVLTSLKGEAEALLAERDGLAAARATTNAELAACHARAQEWETRAKAAEQESRALASRLHDALSRVERWRNAASDAEASAESALTDLKLARQERDEREREASAAEQIARARAVEEARVATERANFLAASLAQLEANYRTGASPGVAAQHAASLAQARGRADEARKARDAAMQVAEAARSEAARARADLQAMRRERGSDGGLAAAERTLREVHRTLADAARACDSVDGSGGDDLDLDDDDNDASDGEISMGPMERLGRRCAERLAHVVTARIAAERQHDDAAAEVQRLREALSDAVGGRKAVDDSALEEATLERELARRHAKDAMCAALFLVRHGAAERRRMRQLARERKLLVCVLGVERSSEMPSTFRYVALVVVACVRLRACSKSTRDASELASHGGSTWTFVARCVGGGTAHMLRGNLPPPATVGRDITDALLWLGSGGGAENALVVGDEGPLASKLDFLVRLLDTLGGVSSFVDESQVEAGLLADVGGGYGGGGGGEVGKSSAQQRLARSDSITRAAFAVANIGDGDCRRW</sequence>
<organism evidence="3 4">
    <name type="scientific">Pycnococcus provasolii</name>
    <dbReference type="NCBI Taxonomy" id="41880"/>
    <lineage>
        <taxon>Eukaryota</taxon>
        <taxon>Viridiplantae</taxon>
        <taxon>Chlorophyta</taxon>
        <taxon>Pseudoscourfieldiophyceae</taxon>
        <taxon>Pseudoscourfieldiales</taxon>
        <taxon>Pycnococcaceae</taxon>
        <taxon>Pycnococcus</taxon>
    </lineage>
</organism>
<feature type="compositionally biased region" description="Acidic residues" evidence="2">
    <location>
        <begin position="424"/>
        <end position="439"/>
    </location>
</feature>
<evidence type="ECO:0000256" key="2">
    <source>
        <dbReference type="SAM" id="MobiDB-lite"/>
    </source>
</evidence>
<accession>A0A830HIF0</accession>
<dbReference type="Proteomes" id="UP000660262">
    <property type="component" value="Unassembled WGS sequence"/>
</dbReference>
<evidence type="ECO:0000313" key="4">
    <source>
        <dbReference type="Proteomes" id="UP000660262"/>
    </source>
</evidence>
<feature type="region of interest" description="Disordered" evidence="2">
    <location>
        <begin position="1"/>
        <end position="34"/>
    </location>
</feature>
<feature type="compositionally biased region" description="Basic and acidic residues" evidence="2">
    <location>
        <begin position="163"/>
        <end position="182"/>
    </location>
</feature>
<dbReference type="Gene3D" id="1.10.287.1490">
    <property type="match status" value="1"/>
</dbReference>
<keyword evidence="1" id="KW-0175">Coiled coil</keyword>
<name>A0A830HIF0_9CHLO</name>
<comment type="caution">
    <text evidence="3">The sequence shown here is derived from an EMBL/GenBank/DDBJ whole genome shotgun (WGS) entry which is preliminary data.</text>
</comment>
<evidence type="ECO:0000313" key="3">
    <source>
        <dbReference type="EMBL" id="GHP07116.1"/>
    </source>
</evidence>
<dbReference type="EMBL" id="BNJQ01000015">
    <property type="protein sequence ID" value="GHP07116.1"/>
    <property type="molecule type" value="Genomic_DNA"/>
</dbReference>
<gene>
    <name evidence="3" type="ORF">PPROV_000585900</name>
</gene>
<evidence type="ECO:0000256" key="1">
    <source>
        <dbReference type="SAM" id="Coils"/>
    </source>
</evidence>
<protein>
    <submittedName>
        <fullName evidence="3">Uncharacterized protein</fullName>
    </submittedName>
</protein>
<keyword evidence="4" id="KW-1185">Reference proteome</keyword>
<dbReference type="AlphaFoldDB" id="A0A830HIF0"/>
<reference evidence="3" key="1">
    <citation type="submission" date="2020-10" db="EMBL/GenBank/DDBJ databases">
        <title>Unveiling of a novel bifunctional photoreceptor, Dualchrome1, isolated from a cosmopolitan green alga.</title>
        <authorList>
            <person name="Suzuki S."/>
            <person name="Kawachi M."/>
        </authorList>
    </citation>
    <scope>NUCLEOTIDE SEQUENCE</scope>
    <source>
        <strain evidence="3">NIES 2893</strain>
    </source>
</reference>
<feature type="coiled-coil region" evidence="1">
    <location>
        <begin position="355"/>
        <end position="416"/>
    </location>
</feature>